<dbReference type="PANTHER" id="PTHR39583:SF2">
    <property type="entry name" value="TYPE II SECRETION SYSTEM PROTEIN J"/>
    <property type="match status" value="1"/>
</dbReference>
<dbReference type="InterPro" id="IPR051621">
    <property type="entry name" value="T2SS_protein_J"/>
</dbReference>
<dbReference type="Pfam" id="PF11612">
    <property type="entry name" value="T2SSJ"/>
    <property type="match status" value="1"/>
</dbReference>
<dbReference type="AlphaFoldDB" id="A0A0W0UNQ1"/>
<keyword evidence="5" id="KW-0488">Methylation</keyword>
<evidence type="ECO:0000256" key="1">
    <source>
        <dbReference type="ARBA" id="ARBA00004377"/>
    </source>
</evidence>
<comment type="similarity">
    <text evidence="2">Belongs to the GSP J family.</text>
</comment>
<evidence type="ECO:0000256" key="3">
    <source>
        <dbReference type="ARBA" id="ARBA00021539"/>
    </source>
</evidence>
<evidence type="ECO:0000256" key="4">
    <source>
        <dbReference type="ARBA" id="ARBA00022475"/>
    </source>
</evidence>
<keyword evidence="14" id="KW-1185">Reference proteome</keyword>
<sequence>MNKKSGFTLIEILIALAVFAILATVTSSVMYYAFNTRARVNQQADRLNTVQLALLLLERDITQAIPRAVFGNEMHFFPAFIGQPAYFELTRLGLENPHSLEKRSNLQRLAYVCKNNQLIRRIWPTLDTTNRDRYEDRIVLDNLTACRFAYLNHNLQVLPEWRENAVRQNQKTEPLPKAIQINLTLRDWDKISLLFIIPEALYAEQ</sequence>
<evidence type="ECO:0000313" key="12">
    <source>
        <dbReference type="EMBL" id="OCH98675.1"/>
    </source>
</evidence>
<evidence type="ECO:0000256" key="5">
    <source>
        <dbReference type="ARBA" id="ARBA00022481"/>
    </source>
</evidence>
<reference evidence="11 13" key="1">
    <citation type="submission" date="2015-11" db="EMBL/GenBank/DDBJ databases">
        <title>Genomic analysis of 38 Legionella species identifies large and diverse effector repertoires.</title>
        <authorList>
            <person name="Burstein D."/>
            <person name="Amaro F."/>
            <person name="Zusman T."/>
            <person name="Lifshitz Z."/>
            <person name="Cohen O."/>
            <person name="Gilbert J.A."/>
            <person name="Pupko T."/>
            <person name="Shuman H.A."/>
            <person name="Segal G."/>
        </authorList>
    </citation>
    <scope>NUCLEOTIDE SEQUENCE [LARGE SCALE GENOMIC DNA]</scope>
    <source>
        <strain evidence="11 13">JA-26-G1-E2</strain>
    </source>
</reference>
<dbReference type="Proteomes" id="UP000093336">
    <property type="component" value="Unassembled WGS sequence"/>
</dbReference>
<dbReference type="PATRIC" id="fig|455.5.peg.900"/>
<dbReference type="Gene3D" id="3.10.610.10">
    <property type="entry name" value="GSPII I/J protein-like"/>
    <property type="match status" value="1"/>
</dbReference>
<dbReference type="RefSeq" id="WP_058448884.1">
    <property type="nucleotide sequence ID" value="NZ_CAAAJF010000006.1"/>
</dbReference>
<evidence type="ECO:0000256" key="2">
    <source>
        <dbReference type="ARBA" id="ARBA00011084"/>
    </source>
</evidence>
<feature type="transmembrane region" description="Helical" evidence="10">
    <location>
        <begin position="12"/>
        <end position="34"/>
    </location>
</feature>
<dbReference type="STRING" id="455.Ljam_0848"/>
<name>A0A0W0UNQ1_9GAMM</name>
<evidence type="ECO:0000256" key="6">
    <source>
        <dbReference type="ARBA" id="ARBA00022519"/>
    </source>
</evidence>
<dbReference type="GO" id="GO:0015627">
    <property type="term" value="C:type II protein secretion system complex"/>
    <property type="evidence" value="ECO:0007669"/>
    <property type="project" value="InterPro"/>
</dbReference>
<dbReference type="GO" id="GO:0005886">
    <property type="term" value="C:plasma membrane"/>
    <property type="evidence" value="ECO:0007669"/>
    <property type="project" value="UniProtKB-SubCell"/>
</dbReference>
<gene>
    <name evidence="11" type="primary">lspJ</name>
    <name evidence="12" type="ORF">A8135_10235</name>
    <name evidence="11" type="ORF">Ljam_0848</name>
</gene>
<evidence type="ECO:0000313" key="14">
    <source>
        <dbReference type="Proteomes" id="UP000093336"/>
    </source>
</evidence>
<keyword evidence="8 10" id="KW-1133">Transmembrane helix</keyword>
<dbReference type="EMBL" id="LNYG01000012">
    <property type="protein sequence ID" value="KTD09498.1"/>
    <property type="molecule type" value="Genomic_DNA"/>
</dbReference>
<keyword evidence="7 10" id="KW-0812">Transmembrane</keyword>
<evidence type="ECO:0000313" key="11">
    <source>
        <dbReference type="EMBL" id="KTD09498.1"/>
    </source>
</evidence>
<organism evidence="11 13">
    <name type="scientific">Legionella jamestowniensis</name>
    <dbReference type="NCBI Taxonomy" id="455"/>
    <lineage>
        <taxon>Bacteria</taxon>
        <taxon>Pseudomonadati</taxon>
        <taxon>Pseudomonadota</taxon>
        <taxon>Gammaproteobacteria</taxon>
        <taxon>Legionellales</taxon>
        <taxon>Legionellaceae</taxon>
        <taxon>Legionella</taxon>
    </lineage>
</organism>
<dbReference type="Proteomes" id="UP000054715">
    <property type="component" value="Unassembled WGS sequence"/>
</dbReference>
<dbReference type="InterPro" id="IPR045584">
    <property type="entry name" value="Pilin-like"/>
</dbReference>
<dbReference type="EMBL" id="LYOZ01000006">
    <property type="protein sequence ID" value="OCH98675.1"/>
    <property type="molecule type" value="Genomic_DNA"/>
</dbReference>
<comment type="subcellular location">
    <subcellularLocation>
        <location evidence="1">Cell inner membrane</location>
        <topology evidence="1">Single-pass membrane protein</topology>
    </subcellularLocation>
</comment>
<dbReference type="InterPro" id="IPR012902">
    <property type="entry name" value="N_methyl_site"/>
</dbReference>
<comment type="caution">
    <text evidence="11">The sequence shown here is derived from an EMBL/GenBank/DDBJ whole genome shotgun (WGS) entry which is preliminary data.</text>
</comment>
<dbReference type="PROSITE" id="PS00409">
    <property type="entry name" value="PROKAR_NTER_METHYL"/>
    <property type="match status" value="1"/>
</dbReference>
<evidence type="ECO:0000256" key="8">
    <source>
        <dbReference type="ARBA" id="ARBA00022989"/>
    </source>
</evidence>
<reference evidence="12 14" key="2">
    <citation type="submission" date="2016-05" db="EMBL/GenBank/DDBJ databases">
        <authorList>
            <person name="Prochazka B."/>
            <person name="Indra A."/>
            <person name="Hasenberger P."/>
            <person name="Blaschitz M."/>
            <person name="Wagner L."/>
            <person name="Wewalka G."/>
            <person name="Sorschag S."/>
            <person name="Schmid D."/>
            <person name="Ruppitsch W."/>
        </authorList>
    </citation>
    <scope>NUCLEOTIDE SEQUENCE [LARGE SCALE GENOMIC DNA]</scope>
    <source>
        <strain evidence="12 14">974010_12</strain>
    </source>
</reference>
<keyword evidence="4" id="KW-1003">Cell membrane</keyword>
<dbReference type="GO" id="GO:0015628">
    <property type="term" value="P:protein secretion by the type II secretion system"/>
    <property type="evidence" value="ECO:0007669"/>
    <property type="project" value="InterPro"/>
</dbReference>
<protein>
    <recommendedName>
        <fullName evidence="3">Type II secretion system protein J</fullName>
    </recommendedName>
</protein>
<evidence type="ECO:0000256" key="9">
    <source>
        <dbReference type="ARBA" id="ARBA00023136"/>
    </source>
</evidence>
<dbReference type="PANTHER" id="PTHR39583">
    <property type="entry name" value="TYPE II SECRETION SYSTEM PROTEIN J-RELATED"/>
    <property type="match status" value="1"/>
</dbReference>
<dbReference type="NCBIfam" id="TIGR02532">
    <property type="entry name" value="IV_pilin_GFxxxE"/>
    <property type="match status" value="1"/>
</dbReference>
<evidence type="ECO:0000313" key="13">
    <source>
        <dbReference type="Proteomes" id="UP000054715"/>
    </source>
</evidence>
<dbReference type="SUPFAM" id="SSF54523">
    <property type="entry name" value="Pili subunits"/>
    <property type="match status" value="1"/>
</dbReference>
<keyword evidence="9 10" id="KW-0472">Membrane</keyword>
<dbReference type="InterPro" id="IPR010055">
    <property type="entry name" value="T2SS_protein-GspJ"/>
</dbReference>
<proteinExistence type="inferred from homology"/>
<keyword evidence="6" id="KW-0997">Cell inner membrane</keyword>
<dbReference type="NCBIfam" id="TIGR01711">
    <property type="entry name" value="gspJ"/>
    <property type="match status" value="1"/>
</dbReference>
<evidence type="ECO:0000256" key="10">
    <source>
        <dbReference type="SAM" id="Phobius"/>
    </source>
</evidence>
<dbReference type="Pfam" id="PF07963">
    <property type="entry name" value="N_methyl"/>
    <property type="match status" value="1"/>
</dbReference>
<accession>A0A0W0UNQ1</accession>
<dbReference type="OrthoDB" id="9794345at2"/>
<evidence type="ECO:0000256" key="7">
    <source>
        <dbReference type="ARBA" id="ARBA00022692"/>
    </source>
</evidence>